<comment type="subunit">
    <text evidence="5 16">Heteromultimer composed of HisG and HisZ subunits.</text>
</comment>
<dbReference type="GO" id="GO:0003879">
    <property type="term" value="F:ATP phosphoribosyltransferase activity"/>
    <property type="evidence" value="ECO:0007669"/>
    <property type="project" value="UniProtKB-UniRule"/>
</dbReference>
<evidence type="ECO:0000256" key="14">
    <source>
        <dbReference type="ARBA" id="ARBA00023102"/>
    </source>
</evidence>
<dbReference type="InterPro" id="IPR001348">
    <property type="entry name" value="ATP_PRibTrfase_HisG"/>
</dbReference>
<dbReference type="Pfam" id="PF01634">
    <property type="entry name" value="HisG"/>
    <property type="match status" value="1"/>
</dbReference>
<comment type="pathway">
    <text evidence="3 16">Amino-acid biosynthesis; L-histidine biosynthesis; L-histidine from 5-phospho-alpha-D-ribose 1-diphosphate: step 1/9.</text>
</comment>
<evidence type="ECO:0000256" key="10">
    <source>
        <dbReference type="ARBA" id="ARBA00022676"/>
    </source>
</evidence>
<keyword evidence="9 16" id="KW-0028">Amino-acid biosynthesis</keyword>
<evidence type="ECO:0000256" key="5">
    <source>
        <dbReference type="ARBA" id="ARBA00011496"/>
    </source>
</evidence>
<sequence>MTPLKIALTKGRLEEKTVALLEKMGYDCSQVRNKGRRLILPVGDGEIEVVLAKAADVITYVQHGVCDLGVVGKDTIMESTGGFFEVLDLDFGKCRFAVAGPRDSGIFEGYSVKTVATKYPKVARAFFENRDMDVRIIKIEGSVELAPLLGLAEAIVDLVETGTTLRENGLEILEIICPISARLIVNSAVMKLRKDEVEALVSRMDQAIQQKEERLCLKQSG</sequence>
<dbReference type="InterPro" id="IPR018198">
    <property type="entry name" value="ATP_PRibTrfase_CS"/>
</dbReference>
<evidence type="ECO:0000256" key="12">
    <source>
        <dbReference type="ARBA" id="ARBA00022741"/>
    </source>
</evidence>
<keyword evidence="8 16" id="KW-0963">Cytoplasm</keyword>
<dbReference type="FunFam" id="3.40.190.10:FF:000011">
    <property type="entry name" value="ATP phosphoribosyltransferase"/>
    <property type="match status" value="1"/>
</dbReference>
<comment type="catalytic activity">
    <reaction evidence="1 16">
        <text>1-(5-phospho-beta-D-ribosyl)-ATP + diphosphate = 5-phospho-alpha-D-ribose 1-diphosphate + ATP</text>
        <dbReference type="Rhea" id="RHEA:18473"/>
        <dbReference type="ChEBI" id="CHEBI:30616"/>
        <dbReference type="ChEBI" id="CHEBI:33019"/>
        <dbReference type="ChEBI" id="CHEBI:58017"/>
        <dbReference type="ChEBI" id="CHEBI:73183"/>
        <dbReference type="EC" id="2.4.2.17"/>
    </reaction>
</comment>
<dbReference type="PANTHER" id="PTHR21403">
    <property type="entry name" value="ATP PHOSPHORIBOSYLTRANSFERASE ATP-PRTASE"/>
    <property type="match status" value="1"/>
</dbReference>
<comment type="function">
    <text evidence="15 16">Catalyzes the condensation of ATP and 5-phosphoribose 1-diphosphate to form N'-(5'-phosphoribosyl)-ATP (PR-ATP). Has a crucial role in the pathway because the rate of histidine biosynthesis seems to be controlled primarily by regulation of HisG enzymatic activity.</text>
</comment>
<evidence type="ECO:0000256" key="2">
    <source>
        <dbReference type="ARBA" id="ARBA00004496"/>
    </source>
</evidence>
<evidence type="ECO:0000256" key="11">
    <source>
        <dbReference type="ARBA" id="ARBA00022679"/>
    </source>
</evidence>
<feature type="domain" description="ATP phosphoribosyltransferase catalytic" evidence="17">
    <location>
        <begin position="53"/>
        <end position="205"/>
    </location>
</feature>
<evidence type="ECO:0000256" key="7">
    <source>
        <dbReference type="ARBA" id="ARBA00020998"/>
    </source>
</evidence>
<evidence type="ECO:0000256" key="9">
    <source>
        <dbReference type="ARBA" id="ARBA00022605"/>
    </source>
</evidence>
<dbReference type="SUPFAM" id="SSF53850">
    <property type="entry name" value="Periplasmic binding protein-like II"/>
    <property type="match status" value="1"/>
</dbReference>
<organism evidence="18 19">
    <name type="scientific">Faecalispora sporosphaeroides</name>
    <dbReference type="NCBI Taxonomy" id="1549"/>
    <lineage>
        <taxon>Bacteria</taxon>
        <taxon>Bacillati</taxon>
        <taxon>Bacillota</taxon>
        <taxon>Clostridia</taxon>
        <taxon>Eubacteriales</taxon>
        <taxon>Oscillospiraceae</taxon>
        <taxon>Faecalispora</taxon>
    </lineage>
</organism>
<dbReference type="FunFam" id="3.40.190.10:FF:000008">
    <property type="entry name" value="ATP phosphoribosyltransferase"/>
    <property type="match status" value="1"/>
</dbReference>
<comment type="domain">
    <text evidence="16">Lacks the C-terminal regulatory region which is replaced by HisZ.</text>
</comment>
<dbReference type="RefSeq" id="WP_326840064.1">
    <property type="nucleotide sequence ID" value="NZ_SVNY01000002.1"/>
</dbReference>
<evidence type="ECO:0000256" key="13">
    <source>
        <dbReference type="ARBA" id="ARBA00022840"/>
    </source>
</evidence>
<evidence type="ECO:0000256" key="1">
    <source>
        <dbReference type="ARBA" id="ARBA00000915"/>
    </source>
</evidence>
<dbReference type="PANTHER" id="PTHR21403:SF8">
    <property type="entry name" value="ATP PHOSPHORIBOSYLTRANSFERASE"/>
    <property type="match status" value="1"/>
</dbReference>
<reference evidence="18" key="1">
    <citation type="submission" date="2019-04" db="EMBL/GenBank/DDBJ databases">
        <title>Evolution of Biomass-Degrading Anaerobic Consortia Revealed by Metagenomics.</title>
        <authorList>
            <person name="Peng X."/>
        </authorList>
    </citation>
    <scope>NUCLEOTIDE SEQUENCE</scope>
    <source>
        <strain evidence="18">SIG551</strain>
    </source>
</reference>
<dbReference type="CDD" id="cd13595">
    <property type="entry name" value="PBP2_HisGs"/>
    <property type="match status" value="1"/>
</dbReference>
<dbReference type="Gene3D" id="3.40.190.10">
    <property type="entry name" value="Periplasmic binding protein-like II"/>
    <property type="match status" value="2"/>
</dbReference>
<evidence type="ECO:0000313" key="18">
    <source>
        <dbReference type="EMBL" id="MBE6832828.1"/>
    </source>
</evidence>
<dbReference type="Proteomes" id="UP000754750">
    <property type="component" value="Unassembled WGS sequence"/>
</dbReference>
<keyword evidence="10 16" id="KW-0328">Glycosyltransferase</keyword>
<dbReference type="EC" id="2.4.2.17" evidence="6 16"/>
<evidence type="ECO:0000256" key="16">
    <source>
        <dbReference type="HAMAP-Rule" id="MF_01018"/>
    </source>
</evidence>
<dbReference type="AlphaFoldDB" id="A0A928Q2D9"/>
<keyword evidence="13 16" id="KW-0067">ATP-binding</keyword>
<keyword evidence="12 16" id="KW-0547">Nucleotide-binding</keyword>
<evidence type="ECO:0000256" key="4">
    <source>
        <dbReference type="ARBA" id="ARBA00009489"/>
    </source>
</evidence>
<name>A0A928Q2D9_9FIRM</name>
<dbReference type="HAMAP" id="MF_01018">
    <property type="entry name" value="HisG_Short"/>
    <property type="match status" value="1"/>
</dbReference>
<gene>
    <name evidence="16" type="primary">hisG</name>
    <name evidence="18" type="ORF">E7512_04480</name>
</gene>
<keyword evidence="11 16" id="KW-0808">Transferase</keyword>
<keyword evidence="14 16" id="KW-0368">Histidine biosynthesis</keyword>
<proteinExistence type="inferred from homology"/>
<dbReference type="GO" id="GO:0005524">
    <property type="term" value="F:ATP binding"/>
    <property type="evidence" value="ECO:0007669"/>
    <property type="project" value="UniProtKB-KW"/>
</dbReference>
<dbReference type="InterPro" id="IPR013820">
    <property type="entry name" value="ATP_PRibTrfase_cat"/>
</dbReference>
<evidence type="ECO:0000256" key="8">
    <source>
        <dbReference type="ARBA" id="ARBA00022490"/>
    </source>
</evidence>
<dbReference type="GO" id="GO:0005737">
    <property type="term" value="C:cytoplasm"/>
    <property type="evidence" value="ECO:0007669"/>
    <property type="project" value="UniProtKB-SubCell"/>
</dbReference>
<evidence type="ECO:0000256" key="15">
    <source>
        <dbReference type="ARBA" id="ARBA00024861"/>
    </source>
</evidence>
<evidence type="ECO:0000256" key="3">
    <source>
        <dbReference type="ARBA" id="ARBA00004667"/>
    </source>
</evidence>
<protein>
    <recommendedName>
        <fullName evidence="7 16">ATP phosphoribosyltransferase</fullName>
        <shortName evidence="16">ATP-PRT</shortName>
        <shortName evidence="16">ATP-PRTase</shortName>
        <ecNumber evidence="6 16">2.4.2.17</ecNumber>
    </recommendedName>
</protein>
<dbReference type="NCBIfam" id="TIGR00070">
    <property type="entry name" value="hisG"/>
    <property type="match status" value="1"/>
</dbReference>
<dbReference type="GO" id="GO:0000105">
    <property type="term" value="P:L-histidine biosynthetic process"/>
    <property type="evidence" value="ECO:0007669"/>
    <property type="project" value="UniProtKB-UniRule"/>
</dbReference>
<evidence type="ECO:0000313" key="19">
    <source>
        <dbReference type="Proteomes" id="UP000754750"/>
    </source>
</evidence>
<comment type="caution">
    <text evidence="18">The sequence shown here is derived from an EMBL/GenBank/DDBJ whole genome shotgun (WGS) entry which is preliminary data.</text>
</comment>
<evidence type="ECO:0000259" key="17">
    <source>
        <dbReference type="Pfam" id="PF01634"/>
    </source>
</evidence>
<evidence type="ECO:0000256" key="6">
    <source>
        <dbReference type="ARBA" id="ARBA00011946"/>
    </source>
</evidence>
<dbReference type="InterPro" id="IPR024893">
    <property type="entry name" value="ATP_PRibTrfase_HisG_short"/>
</dbReference>
<comment type="subcellular location">
    <subcellularLocation>
        <location evidence="2 16">Cytoplasm</location>
    </subcellularLocation>
</comment>
<dbReference type="PROSITE" id="PS01316">
    <property type="entry name" value="ATP_P_PHORIBOSYLTR"/>
    <property type="match status" value="1"/>
</dbReference>
<dbReference type="EMBL" id="SVNY01000002">
    <property type="protein sequence ID" value="MBE6832828.1"/>
    <property type="molecule type" value="Genomic_DNA"/>
</dbReference>
<accession>A0A928Q2D9</accession>
<comment type="similarity">
    <text evidence="4 16">Belongs to the ATP phosphoribosyltransferase family. Short subfamily.</text>
</comment>